<evidence type="ECO:0000313" key="2">
    <source>
        <dbReference type="EMBL" id="PJF47452.1"/>
    </source>
</evidence>
<dbReference type="CDD" id="cd02440">
    <property type="entry name" value="AdoMet_MTases"/>
    <property type="match status" value="1"/>
</dbReference>
<evidence type="ECO:0000259" key="1">
    <source>
        <dbReference type="Pfam" id="PF08241"/>
    </source>
</evidence>
<dbReference type="InterPro" id="IPR013216">
    <property type="entry name" value="Methyltransf_11"/>
</dbReference>
<dbReference type="SUPFAM" id="SSF53335">
    <property type="entry name" value="S-adenosyl-L-methionine-dependent methyltransferases"/>
    <property type="match status" value="1"/>
</dbReference>
<proteinExistence type="predicted"/>
<dbReference type="Gene3D" id="3.40.50.150">
    <property type="entry name" value="Vaccinia Virus protein VP39"/>
    <property type="match status" value="1"/>
</dbReference>
<comment type="caution">
    <text evidence="2">The sequence shown here is derived from an EMBL/GenBank/DDBJ whole genome shotgun (WGS) entry which is preliminary data.</text>
</comment>
<feature type="domain" description="Methyltransferase type 11" evidence="1">
    <location>
        <begin position="48"/>
        <end position="140"/>
    </location>
</feature>
<protein>
    <recommendedName>
        <fullName evidence="1">Methyltransferase type 11 domain-containing protein</fullName>
    </recommendedName>
</protein>
<evidence type="ECO:0000313" key="3">
    <source>
        <dbReference type="Proteomes" id="UP000230790"/>
    </source>
</evidence>
<organism evidence="2 3">
    <name type="scientific">Candidatus Thermofonsia Clade 3 bacterium</name>
    <dbReference type="NCBI Taxonomy" id="2364212"/>
    <lineage>
        <taxon>Bacteria</taxon>
        <taxon>Bacillati</taxon>
        <taxon>Chloroflexota</taxon>
        <taxon>Candidatus Thermofontia</taxon>
        <taxon>Candidatus Thermofonsia Clade 3</taxon>
    </lineage>
</organism>
<dbReference type="Proteomes" id="UP000230790">
    <property type="component" value="Unassembled WGS sequence"/>
</dbReference>
<dbReference type="EMBL" id="PGTN01000048">
    <property type="protein sequence ID" value="PJF47452.1"/>
    <property type="molecule type" value="Genomic_DNA"/>
</dbReference>
<gene>
    <name evidence="2" type="ORF">CUN48_08580</name>
</gene>
<name>A0A2M8QCG9_9CHLR</name>
<reference evidence="2 3" key="1">
    <citation type="submission" date="2017-11" db="EMBL/GenBank/DDBJ databases">
        <title>Evolution of Phototrophy in the Chloroflexi Phylum Driven by Horizontal Gene Transfer.</title>
        <authorList>
            <person name="Ward L.M."/>
            <person name="Hemp J."/>
            <person name="Shih P.M."/>
            <person name="Mcglynn S.E."/>
            <person name="Fischer W."/>
        </authorList>
    </citation>
    <scope>NUCLEOTIDE SEQUENCE [LARGE SCALE GENOMIC DNA]</scope>
    <source>
        <strain evidence="2">JP3_7</strain>
    </source>
</reference>
<dbReference type="AlphaFoldDB" id="A0A2M8QCG9"/>
<accession>A0A2M8QCG9</accession>
<dbReference type="PANTHER" id="PTHR43861:SF1">
    <property type="entry name" value="TRANS-ACONITATE 2-METHYLTRANSFERASE"/>
    <property type="match status" value="1"/>
</dbReference>
<dbReference type="InterPro" id="IPR029063">
    <property type="entry name" value="SAM-dependent_MTases_sf"/>
</dbReference>
<dbReference type="GO" id="GO:0008757">
    <property type="term" value="F:S-adenosylmethionine-dependent methyltransferase activity"/>
    <property type="evidence" value="ECO:0007669"/>
    <property type="project" value="InterPro"/>
</dbReference>
<dbReference type="Pfam" id="PF08241">
    <property type="entry name" value="Methyltransf_11"/>
    <property type="match status" value="1"/>
</dbReference>
<sequence length="278" mass="31459">MPDTLYVHRDRDFLSHLLRRYWFAPPVALWRAIEARALSALDFPAPMLDFGCGDGLFTEAIFGKQDGIYGCDIAKGELPAARDSGVYCHGVQFADGHHLPYRDGAFGTVYSNSVIEHIPDPQQVLPELARVLRPGGLLVLTVPSDRFRELLDGVRTAPTKEAAARYARDVDQRFAHYHYHTADEWRVLLATVNVKLIEVRYYVSPEAEQQWDRMNRAYGIGRRSLFNLLASPRLRPLGYQPLMARLVYNQLIAKLRPYYDARVADCGGGLLVLGRKSN</sequence>
<dbReference type="PANTHER" id="PTHR43861">
    <property type="entry name" value="TRANS-ACONITATE 2-METHYLTRANSFERASE-RELATED"/>
    <property type="match status" value="1"/>
</dbReference>